<dbReference type="PANTHER" id="PTHR24225:SF50">
    <property type="entry name" value="PROSTAGLANDIN D2 RECEPTOR 2-LIKE"/>
    <property type="match status" value="1"/>
</dbReference>
<feature type="transmembrane region" description="Helical" evidence="10">
    <location>
        <begin position="29"/>
        <end position="54"/>
    </location>
</feature>
<evidence type="ECO:0000256" key="10">
    <source>
        <dbReference type="SAM" id="Phobius"/>
    </source>
</evidence>
<evidence type="ECO:0000256" key="9">
    <source>
        <dbReference type="SAM" id="MobiDB-lite"/>
    </source>
</evidence>
<keyword evidence="7" id="KW-0807">Transducer</keyword>
<dbReference type="Pfam" id="PF00001">
    <property type="entry name" value="7tm_1"/>
    <property type="match status" value="1"/>
</dbReference>
<dbReference type="GeneID" id="118312448"/>
<dbReference type="GO" id="GO:0004875">
    <property type="term" value="F:complement receptor activity"/>
    <property type="evidence" value="ECO:0007669"/>
    <property type="project" value="TreeGrafter"/>
</dbReference>
<keyword evidence="2 10" id="KW-0812">Transmembrane</keyword>
<accession>A0A8D3DJG4</accession>
<dbReference type="AlphaFoldDB" id="A0A8D3DJG4"/>
<evidence type="ECO:0000256" key="1">
    <source>
        <dbReference type="ARBA" id="ARBA00004141"/>
    </source>
</evidence>
<evidence type="ECO:0000256" key="5">
    <source>
        <dbReference type="ARBA" id="ARBA00023136"/>
    </source>
</evidence>
<feature type="transmembrane region" description="Helical" evidence="10">
    <location>
        <begin position="337"/>
        <end position="359"/>
    </location>
</feature>
<organism evidence="12 13">
    <name type="scientific">Scophthalmus maximus</name>
    <name type="common">Turbot</name>
    <name type="synonym">Psetta maxima</name>
    <dbReference type="NCBI Taxonomy" id="52904"/>
    <lineage>
        <taxon>Eukaryota</taxon>
        <taxon>Metazoa</taxon>
        <taxon>Chordata</taxon>
        <taxon>Craniata</taxon>
        <taxon>Vertebrata</taxon>
        <taxon>Euteleostomi</taxon>
        <taxon>Actinopterygii</taxon>
        <taxon>Neopterygii</taxon>
        <taxon>Teleostei</taxon>
        <taxon>Neoteleostei</taxon>
        <taxon>Acanthomorphata</taxon>
        <taxon>Carangaria</taxon>
        <taxon>Pleuronectiformes</taxon>
        <taxon>Pleuronectoidei</taxon>
        <taxon>Scophthalmidae</taxon>
        <taxon>Scophthalmus</taxon>
    </lineage>
</organism>
<evidence type="ECO:0000256" key="4">
    <source>
        <dbReference type="ARBA" id="ARBA00023040"/>
    </source>
</evidence>
<sequence>MSNATSGGLFCPLLQEMRANSLNNNKQANYVVVGIHGLVSCLGILENLLVLWVVGFRLHQRTVASVWVLNLALSDFLATLMLPFFTSYLYHSHSWELGNALCKTQASIFFLNMFVSAFLLAAISLDRLLLVVKPVWSQNHRSVAGAWKVCALGWLWAAVNTVPYAMFRSVTKRQNGGNLCYHNFALILSSQITAERDCEVRQAATAISKLLLAFLFPLVVIAGSYVQIGLILRNRSRRRKQSSAGLTDALVVPNTDRATGRKTTPIFLKPPPLTLTPTTMTPTTSNQSNQGRLSQSFIKMVTFVITAFALCWAPYHIFCIIELTAHYHRDNLKLVEVGLPLATTIAFLNPVLNPILYVFSCPNFCVRIKQSLGAVFDGLVEEEGGFLMVQGKGIRAHIRRKSSRDVSPAAPGSSNGPTSPRRSPDTALPPFPLPLATESLEDLHVENTGPDSKIDIEHR</sequence>
<reference evidence="12" key="2">
    <citation type="submission" date="2025-08" db="UniProtKB">
        <authorList>
            <consortium name="Ensembl"/>
        </authorList>
    </citation>
    <scope>IDENTIFICATION</scope>
</reference>
<dbReference type="Proteomes" id="UP000694558">
    <property type="component" value="Chromosome 8"/>
</dbReference>
<dbReference type="PROSITE" id="PS50262">
    <property type="entry name" value="G_PROTEIN_RECEP_F1_2"/>
    <property type="match status" value="1"/>
</dbReference>
<dbReference type="Gene3D" id="1.20.1070.10">
    <property type="entry name" value="Rhodopsin 7-helix transmembrane proteins"/>
    <property type="match status" value="2"/>
</dbReference>
<keyword evidence="3 10" id="KW-1133">Transmembrane helix</keyword>
<reference evidence="12" key="1">
    <citation type="submission" date="2023-05" db="EMBL/GenBank/DDBJ databases">
        <title>High-quality long-read genome of Scophthalmus maximus.</title>
        <authorList>
            <person name="Lien S."/>
            <person name="Martinez P."/>
        </authorList>
    </citation>
    <scope>NUCLEOTIDE SEQUENCE [LARGE SCALE GENOMIC DNA]</scope>
</reference>
<keyword evidence="6" id="KW-0675">Receptor</keyword>
<dbReference type="GO" id="GO:0007200">
    <property type="term" value="P:phospholipase C-activating G protein-coupled receptor signaling pathway"/>
    <property type="evidence" value="ECO:0007669"/>
    <property type="project" value="TreeGrafter"/>
</dbReference>
<evidence type="ECO:0000313" key="13">
    <source>
        <dbReference type="Proteomes" id="UP000694558"/>
    </source>
</evidence>
<dbReference type="KEGG" id="smau:118312448"/>
<comment type="subcellular location">
    <subcellularLocation>
        <location evidence="1">Membrane</location>
        <topology evidence="1">Multi-pass membrane protein</topology>
    </subcellularLocation>
</comment>
<evidence type="ECO:0000256" key="6">
    <source>
        <dbReference type="ARBA" id="ARBA00023170"/>
    </source>
</evidence>
<feature type="transmembrane region" description="Helical" evidence="10">
    <location>
        <begin position="146"/>
        <end position="167"/>
    </location>
</feature>
<evidence type="ECO:0000256" key="3">
    <source>
        <dbReference type="ARBA" id="ARBA00022989"/>
    </source>
</evidence>
<dbReference type="InterPro" id="IPR000276">
    <property type="entry name" value="GPCR_Rhodpsn"/>
</dbReference>
<dbReference type="PRINTS" id="PR00237">
    <property type="entry name" value="GPCRRHODOPSN"/>
</dbReference>
<evidence type="ECO:0000256" key="7">
    <source>
        <dbReference type="ARBA" id="ARBA00023224"/>
    </source>
</evidence>
<feature type="region of interest" description="Disordered" evidence="9">
    <location>
        <begin position="399"/>
        <end position="459"/>
    </location>
</feature>
<dbReference type="Ensembl" id="ENSSMAT00000047671.1">
    <property type="protein sequence ID" value="ENSSMAP00000059673.1"/>
    <property type="gene ID" value="ENSSMAG00000022432.1"/>
</dbReference>
<feature type="domain" description="G-protein coupled receptors family 1 profile" evidence="11">
    <location>
        <begin position="46"/>
        <end position="357"/>
    </location>
</feature>
<name>A0A8D3DJG4_SCOMX</name>
<feature type="transmembrane region" description="Helical" evidence="10">
    <location>
        <begin position="66"/>
        <end position="86"/>
    </location>
</feature>
<evidence type="ECO:0000313" key="12">
    <source>
        <dbReference type="Ensembl" id="ENSSMAP00000059673.1"/>
    </source>
</evidence>
<feature type="transmembrane region" description="Helical" evidence="10">
    <location>
        <begin position="106"/>
        <end position="125"/>
    </location>
</feature>
<dbReference type="InterPro" id="IPR017452">
    <property type="entry name" value="GPCR_Rhodpsn_7TM"/>
</dbReference>
<dbReference type="GO" id="GO:0006954">
    <property type="term" value="P:inflammatory response"/>
    <property type="evidence" value="ECO:0007669"/>
    <property type="project" value="TreeGrafter"/>
</dbReference>
<dbReference type="RefSeq" id="XP_035492936.1">
    <property type="nucleotide sequence ID" value="XM_035637043.2"/>
</dbReference>
<dbReference type="GO" id="GO:0007204">
    <property type="term" value="P:positive regulation of cytosolic calcium ion concentration"/>
    <property type="evidence" value="ECO:0007669"/>
    <property type="project" value="TreeGrafter"/>
</dbReference>
<proteinExistence type="inferred from homology"/>
<dbReference type="SUPFAM" id="SSF81321">
    <property type="entry name" value="Family A G protein-coupled receptor-like"/>
    <property type="match status" value="1"/>
</dbReference>
<dbReference type="PANTHER" id="PTHR24225">
    <property type="entry name" value="CHEMOTACTIC RECEPTOR"/>
    <property type="match status" value="1"/>
</dbReference>
<keyword evidence="4" id="KW-0297">G-protein coupled receptor</keyword>
<keyword evidence="5 10" id="KW-0472">Membrane</keyword>
<dbReference type="InterPro" id="IPR000826">
    <property type="entry name" value="Formyl_rcpt-rel"/>
</dbReference>
<feature type="compositionally biased region" description="Polar residues" evidence="9">
    <location>
        <begin position="412"/>
        <end position="421"/>
    </location>
</feature>
<comment type="similarity">
    <text evidence="8">Belongs to the chemokine-like receptor (CMKLR) family.</text>
</comment>
<evidence type="ECO:0000259" key="11">
    <source>
        <dbReference type="PROSITE" id="PS50262"/>
    </source>
</evidence>
<evidence type="ECO:0000256" key="2">
    <source>
        <dbReference type="ARBA" id="ARBA00022692"/>
    </source>
</evidence>
<gene>
    <name evidence="12" type="primary">LOC118312448</name>
</gene>
<feature type="transmembrane region" description="Helical" evidence="10">
    <location>
        <begin position="297"/>
        <end position="317"/>
    </location>
</feature>
<evidence type="ECO:0000256" key="8">
    <source>
        <dbReference type="ARBA" id="ARBA00025736"/>
    </source>
</evidence>
<dbReference type="GO" id="GO:0004930">
    <property type="term" value="F:G protein-coupled receptor activity"/>
    <property type="evidence" value="ECO:0007669"/>
    <property type="project" value="UniProtKB-KW"/>
</dbReference>
<dbReference type="GeneTree" id="ENSGT00940000162009"/>
<dbReference type="GO" id="GO:0005886">
    <property type="term" value="C:plasma membrane"/>
    <property type="evidence" value="ECO:0007669"/>
    <property type="project" value="TreeGrafter"/>
</dbReference>
<protein>
    <recommendedName>
        <fullName evidence="11">G-protein coupled receptors family 1 profile domain-containing protein</fullName>
    </recommendedName>
</protein>
<feature type="transmembrane region" description="Helical" evidence="10">
    <location>
        <begin position="210"/>
        <end position="232"/>
    </location>
</feature>